<dbReference type="InterPro" id="IPR050229">
    <property type="entry name" value="GlpE_sulfurtransferase"/>
</dbReference>
<name>A0A1S1NC34_9GAMM</name>
<dbReference type="SMART" id="SM00450">
    <property type="entry name" value="RHOD"/>
    <property type="match status" value="1"/>
</dbReference>
<evidence type="ECO:0000256" key="1">
    <source>
        <dbReference type="SAM" id="SignalP"/>
    </source>
</evidence>
<accession>A0A1S1NC34</accession>
<dbReference type="CDD" id="cd00158">
    <property type="entry name" value="RHOD"/>
    <property type="match status" value="1"/>
</dbReference>
<dbReference type="SUPFAM" id="SSF52821">
    <property type="entry name" value="Rhodanese/Cell cycle control phosphatase"/>
    <property type="match status" value="1"/>
</dbReference>
<evidence type="ECO:0000313" key="4">
    <source>
        <dbReference type="Proteomes" id="UP000180253"/>
    </source>
</evidence>
<feature type="signal peptide" evidence="1">
    <location>
        <begin position="1"/>
        <end position="21"/>
    </location>
</feature>
<dbReference type="PROSITE" id="PS51257">
    <property type="entry name" value="PROKAR_LIPOPROTEIN"/>
    <property type="match status" value="1"/>
</dbReference>
<evidence type="ECO:0000259" key="2">
    <source>
        <dbReference type="PROSITE" id="PS50206"/>
    </source>
</evidence>
<dbReference type="RefSeq" id="WP_070990330.1">
    <property type="nucleotide sequence ID" value="NZ_CBCSHD010000008.1"/>
</dbReference>
<dbReference type="STRING" id="327939.BIW53_02975"/>
<evidence type="ECO:0000313" key="3">
    <source>
        <dbReference type="EMBL" id="OHU97298.1"/>
    </source>
</evidence>
<comment type="caution">
    <text evidence="3">The sequence shown here is derived from an EMBL/GenBank/DDBJ whole genome shotgun (WGS) entry which is preliminary data.</text>
</comment>
<dbReference type="PANTHER" id="PTHR43031:SF18">
    <property type="entry name" value="RHODANESE-RELATED SULFURTRANSFERASES"/>
    <property type="match status" value="1"/>
</dbReference>
<dbReference type="PANTHER" id="PTHR43031">
    <property type="entry name" value="FAD-DEPENDENT OXIDOREDUCTASE"/>
    <property type="match status" value="1"/>
</dbReference>
<reference evidence="3 4" key="1">
    <citation type="submission" date="2016-10" db="EMBL/GenBank/DDBJ databases">
        <title>Pseudoalteromonas amylolytica sp. nov., isolated from the surface seawater.</title>
        <authorList>
            <person name="Wu Y.-H."/>
            <person name="Cheng H."/>
            <person name="Jin X.-B."/>
            <person name="Wang C.-S."/>
            <person name="Xu X.-W."/>
        </authorList>
    </citation>
    <scope>NUCLEOTIDE SEQUENCE [LARGE SCALE GENOMIC DNA]</scope>
    <source>
        <strain evidence="3 4">JCM 12483</strain>
    </source>
</reference>
<dbReference type="Pfam" id="PF00581">
    <property type="entry name" value="Rhodanese"/>
    <property type="match status" value="1"/>
</dbReference>
<dbReference type="AlphaFoldDB" id="A0A1S1NC34"/>
<sequence length="130" mass="14561">MVSFIKTMTILLLIYSCQIIAQQSIAHNELLINQMSDQAHIIVDVRSAEEFAQGHIKGAINIPFNQIEQHENLLEQYKSSQLVVYCRSGRRAGIFIESLAPKGFNLLHLEGDMNAWLKANLPVITGPSVD</sequence>
<dbReference type="Proteomes" id="UP000180253">
    <property type="component" value="Unassembled WGS sequence"/>
</dbReference>
<dbReference type="InterPro" id="IPR036873">
    <property type="entry name" value="Rhodanese-like_dom_sf"/>
</dbReference>
<dbReference type="InterPro" id="IPR001763">
    <property type="entry name" value="Rhodanese-like_dom"/>
</dbReference>
<keyword evidence="1" id="KW-0732">Signal</keyword>
<gene>
    <name evidence="3" type="ORF">BIW53_02975</name>
</gene>
<dbReference type="EMBL" id="MNAN01000018">
    <property type="protein sequence ID" value="OHU97298.1"/>
    <property type="molecule type" value="Genomic_DNA"/>
</dbReference>
<keyword evidence="4" id="KW-1185">Reference proteome</keyword>
<feature type="domain" description="Rhodanese" evidence="2">
    <location>
        <begin position="36"/>
        <end position="125"/>
    </location>
</feature>
<feature type="chain" id="PRO_5010240358" evidence="1">
    <location>
        <begin position="22"/>
        <end position="130"/>
    </location>
</feature>
<organism evidence="3 4">
    <name type="scientific">Pseudoalteromonas byunsanensis</name>
    <dbReference type="NCBI Taxonomy" id="327939"/>
    <lineage>
        <taxon>Bacteria</taxon>
        <taxon>Pseudomonadati</taxon>
        <taxon>Pseudomonadota</taxon>
        <taxon>Gammaproteobacteria</taxon>
        <taxon>Alteromonadales</taxon>
        <taxon>Pseudoalteromonadaceae</taxon>
        <taxon>Pseudoalteromonas</taxon>
    </lineage>
</organism>
<dbReference type="PROSITE" id="PS50206">
    <property type="entry name" value="RHODANESE_3"/>
    <property type="match status" value="1"/>
</dbReference>
<dbReference type="Gene3D" id="3.40.250.10">
    <property type="entry name" value="Rhodanese-like domain"/>
    <property type="match status" value="1"/>
</dbReference>
<protein>
    <submittedName>
        <fullName evidence="3">Rhodanese-like domain-containing protein</fullName>
    </submittedName>
</protein>
<proteinExistence type="predicted"/>